<proteinExistence type="predicted"/>
<dbReference type="Pfam" id="PF02364">
    <property type="entry name" value="Glucan_synthase"/>
    <property type="match status" value="1"/>
</dbReference>
<dbReference type="AlphaFoldDB" id="A0A7N2MK00"/>
<evidence type="ECO:0000313" key="5">
    <source>
        <dbReference type="Proteomes" id="UP000594261"/>
    </source>
</evidence>
<dbReference type="Gramene" id="QL09p031258:mrna">
    <property type="protein sequence ID" value="QL09p031258:mrna"/>
    <property type="gene ID" value="QL09p031258"/>
</dbReference>
<dbReference type="EnsemblPlants" id="QL09p031258:mrna">
    <property type="protein sequence ID" value="QL09p031258:mrna"/>
    <property type="gene ID" value="QL09p031258"/>
</dbReference>
<accession>A0A7N2MK00</accession>
<sequence>MDIPIDNYQWHEFFPNVTHNMGIVIAIWAPIVLVYFMDAQIWYAIYSTLFGGIHGAFSHLGEIRTLGMLRSRFEAVPSAFKNRLAPPAKDESERENKENLFPRKAIAKFSQVWNEFIYSMRMEDLISNRDRDLLLVPYSSSEVSVVQWPPFLLASKISIALEMAKDFKGKDDGDLFRKITSDDYMRSAVIECYETLRDIIYALLELESDKMILRNICYEVEQSIEQGRFINHFKMSEQPQLSEKLEKFLKLLLAESEHFSEPQIINVLQDIMKIITQDIMIDGHKILESTHHAEDGKTEQRFERLDFPLMLNKSWKEKVVRLHLLLNVKESAINVPQNLEARRRITFFANSLFMNMPKAPKVQNMLSFSVLTPYFKEDVLYSEDELKKENEDGISTLFYLQKIYPVNEWTNFLERIKDVIKDSKEENREKEKMEFIRLWVSYKGQTLARTVRGMMYYKQALERQCSWNSLTMMVSVFCHRYIFNSILLGYRNFELFLDHKAFQDRAQALADLKFTYVVSCQVYGNQKKSDDPRDRSCYINILNLMLTNPSLRVAYIDEREEMVNGKSQKLYYSVLVKGGEKLDEVCKNNLFIFDVFIFCLLAEGIKFKWLPLLGLSFVQAACDIGHIYK</sequence>
<organism evidence="4 5">
    <name type="scientific">Quercus lobata</name>
    <name type="common">Valley oak</name>
    <dbReference type="NCBI Taxonomy" id="97700"/>
    <lineage>
        <taxon>Eukaryota</taxon>
        <taxon>Viridiplantae</taxon>
        <taxon>Streptophyta</taxon>
        <taxon>Embryophyta</taxon>
        <taxon>Tracheophyta</taxon>
        <taxon>Spermatophyta</taxon>
        <taxon>Magnoliopsida</taxon>
        <taxon>eudicotyledons</taxon>
        <taxon>Gunneridae</taxon>
        <taxon>Pentapetalae</taxon>
        <taxon>rosids</taxon>
        <taxon>fabids</taxon>
        <taxon>Fagales</taxon>
        <taxon>Fagaceae</taxon>
        <taxon>Quercus</taxon>
    </lineage>
</organism>
<dbReference type="Proteomes" id="UP000594261">
    <property type="component" value="Chromosome 9"/>
</dbReference>
<dbReference type="InterPro" id="IPR058851">
    <property type="entry name" value="CALS1_helical"/>
</dbReference>
<dbReference type="PANTHER" id="PTHR12741">
    <property type="entry name" value="LYST-INTERACTING PROTEIN LIP5 DOPAMINE RESPONSIVE PROTEIN DRG-1"/>
    <property type="match status" value="1"/>
</dbReference>
<dbReference type="GO" id="GO:0006075">
    <property type="term" value="P:(1-&gt;3)-beta-D-glucan biosynthetic process"/>
    <property type="evidence" value="ECO:0007669"/>
    <property type="project" value="InterPro"/>
</dbReference>
<reference evidence="4 5" key="1">
    <citation type="journal article" date="2016" name="G3 (Bethesda)">
        <title>First Draft Assembly and Annotation of the Genome of a California Endemic Oak Quercus lobata Nee (Fagaceae).</title>
        <authorList>
            <person name="Sork V.L."/>
            <person name="Fitz-Gibbon S.T."/>
            <person name="Puiu D."/>
            <person name="Crepeau M."/>
            <person name="Gugger P.F."/>
            <person name="Sherman R."/>
            <person name="Stevens K."/>
            <person name="Langley C.H."/>
            <person name="Pellegrini M."/>
            <person name="Salzberg S.L."/>
        </authorList>
    </citation>
    <scope>NUCLEOTIDE SEQUENCE [LARGE SCALE GENOMIC DNA]</scope>
    <source>
        <strain evidence="4 5">cv. SW786</strain>
    </source>
</reference>
<evidence type="ECO:0000259" key="3">
    <source>
        <dbReference type="Pfam" id="PF25968"/>
    </source>
</evidence>
<feature type="transmembrane region" description="Helical" evidence="1">
    <location>
        <begin position="17"/>
        <end position="36"/>
    </location>
</feature>
<keyword evidence="5" id="KW-1185">Reference proteome</keyword>
<dbReference type="GO" id="GO:0003843">
    <property type="term" value="F:1,3-beta-D-glucan synthase activity"/>
    <property type="evidence" value="ECO:0007669"/>
    <property type="project" value="InterPro"/>
</dbReference>
<name>A0A7N2MK00_QUELO</name>
<keyword evidence="1" id="KW-0812">Transmembrane</keyword>
<feature type="transmembrane region" description="Helical" evidence="1">
    <location>
        <begin position="43"/>
        <end position="61"/>
    </location>
</feature>
<evidence type="ECO:0000313" key="4">
    <source>
        <dbReference type="EnsemblPlants" id="QL09p031258:mrna"/>
    </source>
</evidence>
<reference evidence="4" key="2">
    <citation type="submission" date="2021-01" db="UniProtKB">
        <authorList>
            <consortium name="EnsemblPlants"/>
        </authorList>
    </citation>
    <scope>IDENTIFICATION</scope>
</reference>
<keyword evidence="1" id="KW-1133">Transmembrane helix</keyword>
<dbReference type="InterPro" id="IPR003440">
    <property type="entry name" value="Glyco_trans_48_dom"/>
</dbReference>
<dbReference type="OMA" id="CHEDMIN"/>
<protein>
    <submittedName>
        <fullName evidence="4">Uncharacterized protein</fullName>
    </submittedName>
</protein>
<dbReference type="PANTHER" id="PTHR12741:SF16">
    <property type="entry name" value="CALLOSE SYNTHASE 7"/>
    <property type="match status" value="1"/>
</dbReference>
<dbReference type="Pfam" id="PF25968">
    <property type="entry name" value="CALS1"/>
    <property type="match status" value="1"/>
</dbReference>
<dbReference type="GO" id="GO:0005886">
    <property type="term" value="C:plasma membrane"/>
    <property type="evidence" value="ECO:0007669"/>
    <property type="project" value="TreeGrafter"/>
</dbReference>
<dbReference type="EMBL" id="LRBV02000009">
    <property type="status" value="NOT_ANNOTATED_CDS"/>
    <property type="molecule type" value="Genomic_DNA"/>
</dbReference>
<evidence type="ECO:0000256" key="1">
    <source>
        <dbReference type="SAM" id="Phobius"/>
    </source>
</evidence>
<dbReference type="GO" id="GO:0000148">
    <property type="term" value="C:1,3-beta-D-glucan synthase complex"/>
    <property type="evidence" value="ECO:0007669"/>
    <property type="project" value="InterPro"/>
</dbReference>
<dbReference type="InParanoid" id="A0A7N2MK00"/>
<feature type="domain" description="Callose synthase helical" evidence="3">
    <location>
        <begin position="149"/>
        <end position="328"/>
    </location>
</feature>
<evidence type="ECO:0000259" key="2">
    <source>
        <dbReference type="Pfam" id="PF02364"/>
    </source>
</evidence>
<feature type="domain" description="Glycosyl transferase 48" evidence="2">
    <location>
        <begin position="335"/>
        <end position="587"/>
    </location>
</feature>
<keyword evidence="1" id="KW-0472">Membrane</keyword>